<dbReference type="PANTHER" id="PTHR21363">
    <property type="entry name" value="PREPHENATE DEHYDROGENASE"/>
    <property type="match status" value="1"/>
</dbReference>
<feature type="coiled-coil region" evidence="10">
    <location>
        <begin position="242"/>
        <end position="273"/>
    </location>
</feature>
<gene>
    <name evidence="13" type="ORF">ACFQU8_13595</name>
</gene>
<comment type="catalytic activity">
    <reaction evidence="9">
        <text>prephenate + NAD(+) = 3-(4-hydroxyphenyl)pyruvate + CO2 + NADH</text>
        <dbReference type="Rhea" id="RHEA:13869"/>
        <dbReference type="ChEBI" id="CHEBI:16526"/>
        <dbReference type="ChEBI" id="CHEBI:29934"/>
        <dbReference type="ChEBI" id="CHEBI:36242"/>
        <dbReference type="ChEBI" id="CHEBI:57540"/>
        <dbReference type="ChEBI" id="CHEBI:57945"/>
        <dbReference type="EC" id="1.3.1.12"/>
    </reaction>
</comment>
<dbReference type="EC" id="1.3.1.12" evidence="3"/>
<evidence type="ECO:0000256" key="10">
    <source>
        <dbReference type="SAM" id="Coils"/>
    </source>
</evidence>
<evidence type="ECO:0000256" key="4">
    <source>
        <dbReference type="ARBA" id="ARBA00016891"/>
    </source>
</evidence>
<dbReference type="InterPro" id="IPR050812">
    <property type="entry name" value="Preph/Arog_dehydrog"/>
</dbReference>
<evidence type="ECO:0000313" key="14">
    <source>
        <dbReference type="Proteomes" id="UP001596620"/>
    </source>
</evidence>
<dbReference type="CDD" id="cd04909">
    <property type="entry name" value="ACT_PDH-BS"/>
    <property type="match status" value="1"/>
</dbReference>
<comment type="caution">
    <text evidence="13">The sequence shown here is derived from an EMBL/GenBank/DDBJ whole genome shotgun (WGS) entry which is preliminary data.</text>
</comment>
<dbReference type="NCBIfam" id="NF005107">
    <property type="entry name" value="PRK06545.1-5"/>
    <property type="match status" value="1"/>
</dbReference>
<dbReference type="InterPro" id="IPR046826">
    <property type="entry name" value="PDH_N"/>
</dbReference>
<name>A0ABW2V090_9BACI</name>
<dbReference type="SUPFAM" id="SSF51735">
    <property type="entry name" value="NAD(P)-binding Rossmann-fold domains"/>
    <property type="match status" value="1"/>
</dbReference>
<evidence type="ECO:0000256" key="7">
    <source>
        <dbReference type="ARBA" id="ARBA00023027"/>
    </source>
</evidence>
<dbReference type="InterPro" id="IPR003099">
    <property type="entry name" value="Prephen_DH"/>
</dbReference>
<dbReference type="PROSITE" id="PS51671">
    <property type="entry name" value="ACT"/>
    <property type="match status" value="1"/>
</dbReference>
<keyword evidence="7" id="KW-0520">NAD</keyword>
<dbReference type="Gene3D" id="1.10.3660.10">
    <property type="entry name" value="6-phosphogluconate dehydrogenase C-terminal like domain"/>
    <property type="match status" value="1"/>
</dbReference>
<evidence type="ECO:0000256" key="9">
    <source>
        <dbReference type="ARBA" id="ARBA00049260"/>
    </source>
</evidence>
<keyword evidence="5" id="KW-0827">Tyrosine biosynthesis</keyword>
<dbReference type="SUPFAM" id="SSF55021">
    <property type="entry name" value="ACT-like"/>
    <property type="match status" value="1"/>
</dbReference>
<dbReference type="RefSeq" id="WP_382361373.1">
    <property type="nucleotide sequence ID" value="NZ_JBHTGR010000057.1"/>
</dbReference>
<dbReference type="InterPro" id="IPR045865">
    <property type="entry name" value="ACT-like_dom_sf"/>
</dbReference>
<comment type="similarity">
    <text evidence="2">Belongs to the prephenate/arogenate dehydrogenase family.</text>
</comment>
<feature type="domain" description="ACT" evidence="12">
    <location>
        <begin position="298"/>
        <end position="368"/>
    </location>
</feature>
<protein>
    <recommendedName>
        <fullName evidence="4">Prephenate dehydrogenase</fullName>
        <ecNumber evidence="3">1.3.1.12</ecNumber>
    </recommendedName>
</protein>
<dbReference type="Pfam" id="PF02153">
    <property type="entry name" value="PDH_N"/>
    <property type="match status" value="1"/>
</dbReference>
<evidence type="ECO:0000313" key="13">
    <source>
        <dbReference type="EMBL" id="MFC7748220.1"/>
    </source>
</evidence>
<dbReference type="Pfam" id="PF20463">
    <property type="entry name" value="PDH_C"/>
    <property type="match status" value="1"/>
</dbReference>
<keyword evidence="10" id="KW-0175">Coiled coil</keyword>
<sequence length="368" mass="41306">MVVKQTILMIGLGLIGGSLAKRFRQSGDYYIIGYDRNQTTLTYALINHVIDETCEDLTDSAYQADIIILGTPITETIQYLQELDQMTFERDVIVSDVSSVKQPIADASDHLQNPRIQFIGGHPMAGSHKKGITAAKDHLFENAIYVLAPSRDCTEDAVKSLEHLLKETKSHIIRLEANEHDEMTGVISHFPHLIASALVQQAKKWGDTHAFIPQLAAGGFRDVTRIASGNPDLWQDIFYHNKEKLVQLLNDWIEEMEALKQMLEQDYKTALTAYLKQAKDYRDGLGAQEQGAIPSFYDLYVDIRDQTGAIATVANLLAAEKISITNIRILEIREGITGVLRLSVASKEEQLKSYKLLKQQGYDLMLDE</sequence>
<dbReference type="PROSITE" id="PS51176">
    <property type="entry name" value="PDH_ADH"/>
    <property type="match status" value="1"/>
</dbReference>
<evidence type="ECO:0000259" key="11">
    <source>
        <dbReference type="PROSITE" id="PS51176"/>
    </source>
</evidence>
<dbReference type="InterPro" id="IPR008927">
    <property type="entry name" value="6-PGluconate_DH-like_C_sf"/>
</dbReference>
<dbReference type="Gene3D" id="3.40.50.720">
    <property type="entry name" value="NAD(P)-binding Rossmann-like Domain"/>
    <property type="match status" value="1"/>
</dbReference>
<feature type="domain" description="Prephenate/arogenate dehydrogenase" evidence="11">
    <location>
        <begin position="5"/>
        <end position="293"/>
    </location>
</feature>
<dbReference type="GO" id="GO:0008977">
    <property type="term" value="F:prephenate dehydrogenase (NAD+) activity"/>
    <property type="evidence" value="ECO:0007669"/>
    <property type="project" value="UniProtKB-EC"/>
</dbReference>
<keyword evidence="8" id="KW-0057">Aromatic amino acid biosynthesis</keyword>
<dbReference type="InterPro" id="IPR036291">
    <property type="entry name" value="NAD(P)-bd_dom_sf"/>
</dbReference>
<organism evidence="13 14">
    <name type="scientific">Lentibacillus kimchii</name>
    <dbReference type="NCBI Taxonomy" id="1542911"/>
    <lineage>
        <taxon>Bacteria</taxon>
        <taxon>Bacillati</taxon>
        <taxon>Bacillota</taxon>
        <taxon>Bacilli</taxon>
        <taxon>Bacillales</taxon>
        <taxon>Bacillaceae</taxon>
        <taxon>Lentibacillus</taxon>
    </lineage>
</organism>
<dbReference type="PANTHER" id="PTHR21363:SF0">
    <property type="entry name" value="PREPHENATE DEHYDROGENASE [NADP(+)]"/>
    <property type="match status" value="1"/>
</dbReference>
<keyword evidence="6 13" id="KW-0560">Oxidoreductase</keyword>
<evidence type="ECO:0000256" key="5">
    <source>
        <dbReference type="ARBA" id="ARBA00022498"/>
    </source>
</evidence>
<evidence type="ECO:0000256" key="2">
    <source>
        <dbReference type="ARBA" id="ARBA00007964"/>
    </source>
</evidence>
<evidence type="ECO:0000259" key="12">
    <source>
        <dbReference type="PROSITE" id="PS51671"/>
    </source>
</evidence>
<evidence type="ECO:0000256" key="3">
    <source>
        <dbReference type="ARBA" id="ARBA00012068"/>
    </source>
</evidence>
<dbReference type="SUPFAM" id="SSF48179">
    <property type="entry name" value="6-phosphogluconate dehydrogenase C-terminal domain-like"/>
    <property type="match status" value="1"/>
</dbReference>
<dbReference type="InterPro" id="IPR002912">
    <property type="entry name" value="ACT_dom"/>
</dbReference>
<keyword evidence="8" id="KW-0028">Amino-acid biosynthesis</keyword>
<keyword evidence="14" id="KW-1185">Reference proteome</keyword>
<evidence type="ECO:0000256" key="1">
    <source>
        <dbReference type="ARBA" id="ARBA00005067"/>
    </source>
</evidence>
<evidence type="ECO:0000256" key="8">
    <source>
        <dbReference type="ARBA" id="ARBA00023141"/>
    </source>
</evidence>
<dbReference type="Proteomes" id="UP001596620">
    <property type="component" value="Unassembled WGS sequence"/>
</dbReference>
<reference evidence="14" key="1">
    <citation type="journal article" date="2019" name="Int. J. Syst. Evol. Microbiol.">
        <title>The Global Catalogue of Microorganisms (GCM) 10K type strain sequencing project: providing services to taxonomists for standard genome sequencing and annotation.</title>
        <authorList>
            <consortium name="The Broad Institute Genomics Platform"/>
            <consortium name="The Broad Institute Genome Sequencing Center for Infectious Disease"/>
            <person name="Wu L."/>
            <person name="Ma J."/>
        </authorList>
    </citation>
    <scope>NUCLEOTIDE SEQUENCE [LARGE SCALE GENOMIC DNA]</scope>
    <source>
        <strain evidence="14">JCM 30234</strain>
    </source>
</reference>
<comment type="pathway">
    <text evidence="1">Amino-acid biosynthesis; L-tyrosine biosynthesis; (4-hydroxyphenyl)pyruvate from prephenate (NAD(+) route): step 1/1.</text>
</comment>
<proteinExistence type="inferred from homology"/>
<dbReference type="EMBL" id="JBHTGR010000057">
    <property type="protein sequence ID" value="MFC7748220.1"/>
    <property type="molecule type" value="Genomic_DNA"/>
</dbReference>
<evidence type="ECO:0000256" key="6">
    <source>
        <dbReference type="ARBA" id="ARBA00023002"/>
    </source>
</evidence>
<dbReference type="InterPro" id="IPR046825">
    <property type="entry name" value="PDH_C"/>
</dbReference>
<accession>A0ABW2V090</accession>